<dbReference type="GO" id="GO:0000977">
    <property type="term" value="F:RNA polymerase II transcription regulatory region sequence-specific DNA binding"/>
    <property type="evidence" value="ECO:0007669"/>
    <property type="project" value="TreeGrafter"/>
</dbReference>
<dbReference type="Pfam" id="PF03299">
    <property type="entry name" value="TF_AP-2"/>
    <property type="match status" value="2"/>
</dbReference>
<dbReference type="InterPro" id="IPR004979">
    <property type="entry name" value="TF_AP2"/>
</dbReference>
<feature type="domain" description="Transcription factor AP-2 C-terminal" evidence="8">
    <location>
        <begin position="81"/>
        <end position="165"/>
    </location>
</feature>
<evidence type="ECO:0000313" key="9">
    <source>
        <dbReference type="Ensembl" id="ENSSGRP00000007678.1"/>
    </source>
</evidence>
<feature type="compositionally biased region" description="Basic and acidic residues" evidence="7">
    <location>
        <begin position="271"/>
        <end position="280"/>
    </location>
</feature>
<comment type="subcellular location">
    <subcellularLocation>
        <location evidence="1">Nucleus</location>
    </subcellularLocation>
</comment>
<accession>A0A672KE79</accession>
<evidence type="ECO:0000256" key="5">
    <source>
        <dbReference type="ARBA" id="ARBA00023163"/>
    </source>
</evidence>
<evidence type="ECO:0000313" key="10">
    <source>
        <dbReference type="Proteomes" id="UP000472262"/>
    </source>
</evidence>
<feature type="domain" description="Transcription factor AP-2 C-terminal" evidence="8">
    <location>
        <begin position="178"/>
        <end position="248"/>
    </location>
</feature>
<dbReference type="Ensembl" id="ENSSGRT00000008381.1">
    <property type="protein sequence ID" value="ENSSGRP00000007678.1"/>
    <property type="gene ID" value="ENSSGRG00000005252.1"/>
</dbReference>
<reference evidence="9" key="2">
    <citation type="submission" date="2025-09" db="UniProtKB">
        <authorList>
            <consortium name="Ensembl"/>
        </authorList>
    </citation>
    <scope>IDENTIFICATION</scope>
</reference>
<keyword evidence="5" id="KW-0804">Transcription</keyword>
<keyword evidence="6" id="KW-0539">Nucleus</keyword>
<dbReference type="Proteomes" id="UP000472262">
    <property type="component" value="Unassembled WGS sequence"/>
</dbReference>
<evidence type="ECO:0000259" key="8">
    <source>
        <dbReference type="Pfam" id="PF03299"/>
    </source>
</evidence>
<dbReference type="GO" id="GO:0005634">
    <property type="term" value="C:nucleus"/>
    <property type="evidence" value="ECO:0007669"/>
    <property type="project" value="UniProtKB-SubCell"/>
</dbReference>
<keyword evidence="3" id="KW-0805">Transcription regulation</keyword>
<organism evidence="9 10">
    <name type="scientific">Sinocyclocheilus grahami</name>
    <name type="common">Dianchi golden-line fish</name>
    <name type="synonym">Barbus grahami</name>
    <dbReference type="NCBI Taxonomy" id="75366"/>
    <lineage>
        <taxon>Eukaryota</taxon>
        <taxon>Metazoa</taxon>
        <taxon>Chordata</taxon>
        <taxon>Craniata</taxon>
        <taxon>Vertebrata</taxon>
        <taxon>Euteleostomi</taxon>
        <taxon>Actinopterygii</taxon>
        <taxon>Neopterygii</taxon>
        <taxon>Teleostei</taxon>
        <taxon>Ostariophysi</taxon>
        <taxon>Cypriniformes</taxon>
        <taxon>Cyprinidae</taxon>
        <taxon>Cyprininae</taxon>
        <taxon>Sinocyclocheilus</taxon>
    </lineage>
</organism>
<protein>
    <submittedName>
        <fullName evidence="9">Transcription factor AP-2 alpha</fullName>
    </submittedName>
</protein>
<dbReference type="AlphaFoldDB" id="A0A672KE79"/>
<comment type="similarity">
    <text evidence="2">Belongs to the AP-2 family.</text>
</comment>
<evidence type="ECO:0000256" key="6">
    <source>
        <dbReference type="ARBA" id="ARBA00023242"/>
    </source>
</evidence>
<dbReference type="GO" id="GO:0042127">
    <property type="term" value="P:regulation of cell population proliferation"/>
    <property type="evidence" value="ECO:0007669"/>
    <property type="project" value="TreeGrafter"/>
</dbReference>
<dbReference type="PANTHER" id="PTHR10812">
    <property type="entry name" value="TRANSCRIPTION FACTOR AP-2"/>
    <property type="match status" value="1"/>
</dbReference>
<keyword evidence="10" id="KW-1185">Reference proteome</keyword>
<evidence type="ECO:0000256" key="3">
    <source>
        <dbReference type="ARBA" id="ARBA00023015"/>
    </source>
</evidence>
<evidence type="ECO:0000256" key="1">
    <source>
        <dbReference type="ARBA" id="ARBA00004123"/>
    </source>
</evidence>
<evidence type="ECO:0000256" key="2">
    <source>
        <dbReference type="ARBA" id="ARBA00007770"/>
    </source>
</evidence>
<proteinExistence type="inferred from homology"/>
<dbReference type="InterPro" id="IPR013854">
    <property type="entry name" value="TF_AP2_C"/>
</dbReference>
<dbReference type="GO" id="GO:0000981">
    <property type="term" value="F:DNA-binding transcription factor activity, RNA polymerase II-specific"/>
    <property type="evidence" value="ECO:0007669"/>
    <property type="project" value="TreeGrafter"/>
</dbReference>
<evidence type="ECO:0000256" key="7">
    <source>
        <dbReference type="SAM" id="MobiDB-lite"/>
    </source>
</evidence>
<reference evidence="9" key="1">
    <citation type="submission" date="2025-08" db="UniProtKB">
        <authorList>
            <consortium name="Ensembl"/>
        </authorList>
    </citation>
    <scope>IDENTIFICATION</scope>
</reference>
<dbReference type="PRINTS" id="PR01748">
    <property type="entry name" value="AP2TNSCPFCT"/>
</dbReference>
<sequence>MKYFDGWATSLLWAYCSSYIHGLNEKLLLWYLFSFRSDKTILPLIPHWRPVSISKNNSNVSAIPINKDGLFGGVVNPNEVFCSVPGRLSLLSSTSKYKVTVAEVQRRLSPPECLNASLLGGVLRRAKSKNGGRSLREKLDKIGLNLPAGRRKAANVTLLTSLVEAWCEFGCLCTAYFVSYLQCCLQICKEFTDLLSQDRSPLGNSRPQPILEPGIQSCLTHFSLISHGFGTPAMCAALTALQNYLTEAIKAMDKMYLNNNPNSHNETGSKAGDKDEKHRK</sequence>
<keyword evidence="4" id="KW-0238">DNA-binding</keyword>
<dbReference type="PANTHER" id="PTHR10812:SF8">
    <property type="entry name" value="TRANSCRIPTION FACTOR AP-2-ALPHA"/>
    <property type="match status" value="1"/>
</dbReference>
<evidence type="ECO:0000256" key="4">
    <source>
        <dbReference type="ARBA" id="ARBA00023125"/>
    </source>
</evidence>
<feature type="region of interest" description="Disordered" evidence="7">
    <location>
        <begin position="260"/>
        <end position="280"/>
    </location>
</feature>
<name>A0A672KE79_SINGR</name>